<dbReference type="RefSeq" id="WP_168882309.1">
    <property type="nucleotide sequence ID" value="NZ_JABAIL010000003.1"/>
</dbReference>
<reference evidence="1 2" key="1">
    <citation type="submission" date="2020-04" db="EMBL/GenBank/DDBJ databases">
        <title>Flammeovirga sp. SR4, a novel species isolated from seawater.</title>
        <authorList>
            <person name="Wang X."/>
        </authorList>
    </citation>
    <scope>NUCLEOTIDE SEQUENCE [LARGE SCALE GENOMIC DNA]</scope>
    <source>
        <strain evidence="1 2">SR4</strain>
    </source>
</reference>
<protein>
    <submittedName>
        <fullName evidence="1">Uncharacterized protein</fullName>
    </submittedName>
</protein>
<evidence type="ECO:0000313" key="1">
    <source>
        <dbReference type="EMBL" id="NLR91591.1"/>
    </source>
</evidence>
<dbReference type="EMBL" id="JABAIL010000003">
    <property type="protein sequence ID" value="NLR91591.1"/>
    <property type="molecule type" value="Genomic_DNA"/>
</dbReference>
<accession>A0A7X8XVS9</accession>
<gene>
    <name evidence="1" type="ORF">HGP29_10260</name>
</gene>
<evidence type="ECO:0000313" key="2">
    <source>
        <dbReference type="Proteomes" id="UP000585050"/>
    </source>
</evidence>
<comment type="caution">
    <text evidence="1">The sequence shown here is derived from an EMBL/GenBank/DDBJ whole genome shotgun (WGS) entry which is preliminary data.</text>
</comment>
<proteinExistence type="predicted"/>
<keyword evidence="2" id="KW-1185">Reference proteome</keyword>
<dbReference type="Proteomes" id="UP000585050">
    <property type="component" value="Unassembled WGS sequence"/>
</dbReference>
<organism evidence="1 2">
    <name type="scientific">Flammeovirga agarivorans</name>
    <dbReference type="NCBI Taxonomy" id="2726742"/>
    <lineage>
        <taxon>Bacteria</taxon>
        <taxon>Pseudomonadati</taxon>
        <taxon>Bacteroidota</taxon>
        <taxon>Cytophagia</taxon>
        <taxon>Cytophagales</taxon>
        <taxon>Flammeovirgaceae</taxon>
        <taxon>Flammeovirga</taxon>
    </lineage>
</organism>
<name>A0A7X8XVS9_9BACT</name>
<sequence>MNSKINKTYQSNPFGDRVIYSSEKGEIALDYPCYLQHSKYELRNIKGDVIQKNEAFTSIEKAEARIERLLS</sequence>
<dbReference type="AlphaFoldDB" id="A0A7X8XVS9"/>